<proteinExistence type="inferred from homology"/>
<dbReference type="GO" id="GO:0009423">
    <property type="term" value="P:chorismate biosynthetic process"/>
    <property type="evidence" value="ECO:0007669"/>
    <property type="project" value="UniProtKB-UniPathway"/>
</dbReference>
<dbReference type="GO" id="GO:0003866">
    <property type="term" value="F:3-phosphoshikimate 1-carboxyvinyltransferase activity"/>
    <property type="evidence" value="ECO:0007669"/>
    <property type="project" value="UniProtKB-EC"/>
</dbReference>
<dbReference type="EC" id="2.5.1.19" evidence="3"/>
<dbReference type="EMBL" id="VSSQ01006876">
    <property type="protein sequence ID" value="MPM34116.1"/>
    <property type="molecule type" value="Genomic_DNA"/>
</dbReference>
<comment type="pathway">
    <text evidence="1">Metabolic intermediate biosynthesis; chorismate biosynthesis; chorismate from D-erythrose 4-phosphate and phosphoenolpyruvate: step 6/7.</text>
</comment>
<name>A0A644YZX0_9ZZZZ</name>
<gene>
    <name evidence="9" type="primary">aroA_27</name>
    <name evidence="9" type="ORF">SDC9_80698</name>
</gene>
<protein>
    <recommendedName>
        <fullName evidence="3">3-phosphoshikimate 1-carboxyvinyltransferase</fullName>
        <ecNumber evidence="3">2.5.1.19</ecNumber>
    </recommendedName>
</protein>
<dbReference type="PIRSF" id="PIRSF000505">
    <property type="entry name" value="EPSPS"/>
    <property type="match status" value="1"/>
</dbReference>
<evidence type="ECO:0000259" key="8">
    <source>
        <dbReference type="Pfam" id="PF00275"/>
    </source>
</evidence>
<dbReference type="InterPro" id="IPR023193">
    <property type="entry name" value="EPSP_synthase_CS"/>
</dbReference>
<dbReference type="Gene3D" id="3.65.10.10">
    <property type="entry name" value="Enolpyruvate transferase domain"/>
    <property type="match status" value="2"/>
</dbReference>
<dbReference type="PROSITE" id="PS00885">
    <property type="entry name" value="EPSP_SYNTHASE_2"/>
    <property type="match status" value="1"/>
</dbReference>
<dbReference type="Pfam" id="PF00275">
    <property type="entry name" value="EPSP_synthase"/>
    <property type="match status" value="1"/>
</dbReference>
<evidence type="ECO:0000256" key="6">
    <source>
        <dbReference type="ARBA" id="ARBA00023141"/>
    </source>
</evidence>
<feature type="domain" description="Enolpyruvate transferase" evidence="8">
    <location>
        <begin position="8"/>
        <end position="383"/>
    </location>
</feature>
<dbReference type="UniPathway" id="UPA00053">
    <property type="reaction ID" value="UER00089"/>
</dbReference>
<dbReference type="PANTHER" id="PTHR21090">
    <property type="entry name" value="AROM/DEHYDROQUINATE SYNTHASE"/>
    <property type="match status" value="1"/>
</dbReference>
<dbReference type="GO" id="GO:0008652">
    <property type="term" value="P:amino acid biosynthetic process"/>
    <property type="evidence" value="ECO:0007669"/>
    <property type="project" value="UniProtKB-KW"/>
</dbReference>
<comment type="caution">
    <text evidence="9">The sequence shown here is derived from an EMBL/GenBank/DDBJ whole genome shotgun (WGS) entry which is preliminary data.</text>
</comment>
<keyword evidence="6" id="KW-0057">Aromatic amino acid biosynthesis</keyword>
<reference evidence="9" key="1">
    <citation type="submission" date="2019-08" db="EMBL/GenBank/DDBJ databases">
        <authorList>
            <person name="Kucharzyk K."/>
            <person name="Murdoch R.W."/>
            <person name="Higgins S."/>
            <person name="Loffler F."/>
        </authorList>
    </citation>
    <scope>NUCLEOTIDE SEQUENCE</scope>
</reference>
<comment type="similarity">
    <text evidence="2">Belongs to the EPSP synthase family.</text>
</comment>
<dbReference type="PANTHER" id="PTHR21090:SF5">
    <property type="entry name" value="PENTAFUNCTIONAL AROM POLYPEPTIDE"/>
    <property type="match status" value="1"/>
</dbReference>
<evidence type="ECO:0000313" key="9">
    <source>
        <dbReference type="EMBL" id="MPM34116.1"/>
    </source>
</evidence>
<accession>A0A644YZX0</accession>
<comment type="catalytic activity">
    <reaction evidence="7">
        <text>3-phosphoshikimate + phosphoenolpyruvate = 5-O-(1-carboxyvinyl)-3-phosphoshikimate + phosphate</text>
        <dbReference type="Rhea" id="RHEA:21256"/>
        <dbReference type="ChEBI" id="CHEBI:43474"/>
        <dbReference type="ChEBI" id="CHEBI:57701"/>
        <dbReference type="ChEBI" id="CHEBI:58702"/>
        <dbReference type="ChEBI" id="CHEBI:145989"/>
        <dbReference type="EC" id="2.5.1.19"/>
    </reaction>
    <physiologicalReaction direction="left-to-right" evidence="7">
        <dbReference type="Rhea" id="RHEA:21257"/>
    </physiologicalReaction>
</comment>
<dbReference type="InterPro" id="IPR001986">
    <property type="entry name" value="Enolpyruvate_Tfrase_dom"/>
</dbReference>
<dbReference type="AlphaFoldDB" id="A0A644YZX0"/>
<dbReference type="InterPro" id="IPR013792">
    <property type="entry name" value="RNA3'P_cycl/enolpyr_Trfase_a/b"/>
</dbReference>
<evidence type="ECO:0000256" key="7">
    <source>
        <dbReference type="ARBA" id="ARBA00044633"/>
    </source>
</evidence>
<sequence>MDIRLKPIRLAGTVEAVSSKSQLHRLLICALLADGETKIIFRGLSEDILATVHCIRALGKTVTVADGLITVEAGRRALLNPALDCGESGTTARLLLPVAAALTGGFTMTGCGRLPGRPMAELCLAMEGAGVSFSAHHLPLQAAGSLRAGTYRLPGNVSSQYISGLLLALPVLAGDSEIQLTTPLSSAAYVEMTRAAMRLFGVAADVGQIWGGQTYVSPGALSAEGDWSNAAPWLCFPEVTVTGLDFHSVQGDRAASELIAALRGEGDIEIEIDGTPDLLPVMAAFAAKRRGNCRFTKAARLRLKESDRLAVTAALIEAVGGAADIEEDTLTVLGKDRLAGGTIDAAGDHRMVMAAVVLAGLCDGPVTVRGCEAVNKSYPDFFKDYKALGGAVHVL</sequence>
<evidence type="ECO:0000256" key="3">
    <source>
        <dbReference type="ARBA" id="ARBA00012450"/>
    </source>
</evidence>
<keyword evidence="4" id="KW-0028">Amino-acid biosynthesis</keyword>
<dbReference type="SUPFAM" id="SSF55205">
    <property type="entry name" value="EPT/RTPC-like"/>
    <property type="match status" value="1"/>
</dbReference>
<dbReference type="InterPro" id="IPR036968">
    <property type="entry name" value="Enolpyruvate_Tfrase_sf"/>
</dbReference>
<evidence type="ECO:0000256" key="5">
    <source>
        <dbReference type="ARBA" id="ARBA00022679"/>
    </source>
</evidence>
<organism evidence="9">
    <name type="scientific">bioreactor metagenome</name>
    <dbReference type="NCBI Taxonomy" id="1076179"/>
    <lineage>
        <taxon>unclassified sequences</taxon>
        <taxon>metagenomes</taxon>
        <taxon>ecological metagenomes</taxon>
    </lineage>
</organism>
<evidence type="ECO:0000256" key="2">
    <source>
        <dbReference type="ARBA" id="ARBA00009948"/>
    </source>
</evidence>
<evidence type="ECO:0000256" key="4">
    <source>
        <dbReference type="ARBA" id="ARBA00022605"/>
    </source>
</evidence>
<evidence type="ECO:0000256" key="1">
    <source>
        <dbReference type="ARBA" id="ARBA00004811"/>
    </source>
</evidence>
<dbReference type="InterPro" id="IPR006264">
    <property type="entry name" value="EPSP_synthase"/>
</dbReference>
<dbReference type="GO" id="GO:0009073">
    <property type="term" value="P:aromatic amino acid family biosynthetic process"/>
    <property type="evidence" value="ECO:0007669"/>
    <property type="project" value="UniProtKB-KW"/>
</dbReference>
<keyword evidence="5 9" id="KW-0808">Transferase</keyword>